<comment type="caution">
    <text evidence="2">The sequence shown here is derived from an EMBL/GenBank/DDBJ whole genome shotgun (WGS) entry which is preliminary data.</text>
</comment>
<accession>A0ABR7EYF9</accession>
<keyword evidence="1" id="KW-0812">Transmembrane</keyword>
<organism evidence="2 3">
    <name type="scientific">Dorea hominis</name>
    <dbReference type="NCBI Taxonomy" id="2763040"/>
    <lineage>
        <taxon>Bacteria</taxon>
        <taxon>Bacillati</taxon>
        <taxon>Bacillota</taxon>
        <taxon>Clostridia</taxon>
        <taxon>Lachnospirales</taxon>
        <taxon>Lachnospiraceae</taxon>
        <taxon>Dorea</taxon>
    </lineage>
</organism>
<dbReference type="Proteomes" id="UP000647235">
    <property type="component" value="Unassembled WGS sequence"/>
</dbReference>
<sequence>MGQIFFVIIEIVYVYWLLFILGYFVAIMKNGIKLIWLRDGAEENEKDKKSLYESANELRIDVLFELLCRNMTAEETHDTLMNILNNRIKLLDKPEEEKRKLAKYLENYYKLEKNEKK</sequence>
<gene>
    <name evidence="2" type="ORF">H8S07_14030</name>
</gene>
<name>A0ABR7EYF9_9FIRM</name>
<keyword evidence="1" id="KW-0472">Membrane</keyword>
<reference evidence="2 3" key="1">
    <citation type="submission" date="2020-08" db="EMBL/GenBank/DDBJ databases">
        <title>Genome public.</title>
        <authorList>
            <person name="Liu C."/>
            <person name="Sun Q."/>
        </authorList>
    </citation>
    <scope>NUCLEOTIDE SEQUENCE [LARGE SCALE GENOMIC DNA]</scope>
    <source>
        <strain evidence="2 3">NSJ-36</strain>
    </source>
</reference>
<dbReference type="EMBL" id="JACOOY010000028">
    <property type="protein sequence ID" value="MBC5666343.1"/>
    <property type="molecule type" value="Genomic_DNA"/>
</dbReference>
<proteinExistence type="predicted"/>
<evidence type="ECO:0000313" key="2">
    <source>
        <dbReference type="EMBL" id="MBC5666343.1"/>
    </source>
</evidence>
<keyword evidence="3" id="KW-1185">Reference proteome</keyword>
<evidence type="ECO:0000256" key="1">
    <source>
        <dbReference type="SAM" id="Phobius"/>
    </source>
</evidence>
<feature type="transmembrane region" description="Helical" evidence="1">
    <location>
        <begin position="6"/>
        <end position="28"/>
    </location>
</feature>
<evidence type="ECO:0000313" key="3">
    <source>
        <dbReference type="Proteomes" id="UP000647235"/>
    </source>
</evidence>
<dbReference type="RefSeq" id="WP_186856252.1">
    <property type="nucleotide sequence ID" value="NZ_JACOOY010000028.1"/>
</dbReference>
<keyword evidence="1" id="KW-1133">Transmembrane helix</keyword>
<protein>
    <submittedName>
        <fullName evidence="2">Uncharacterized protein</fullName>
    </submittedName>
</protein>